<keyword evidence="5" id="KW-0687">Ribonucleoprotein</keyword>
<dbReference type="InterPro" id="IPR004827">
    <property type="entry name" value="bZIP"/>
</dbReference>
<dbReference type="PANTHER" id="PTHR37799">
    <property type="entry name" value="37S RIBOSOMAL PROTEIN S25, MITOCHONDRIAL"/>
    <property type="match status" value="1"/>
</dbReference>
<proteinExistence type="inferred from homology"/>
<dbReference type="PROSITE" id="PS50217">
    <property type="entry name" value="BZIP"/>
    <property type="match status" value="1"/>
</dbReference>
<gene>
    <name evidence="10" type="ORF">KVV02_005503</name>
</gene>
<dbReference type="Proteomes" id="UP000717515">
    <property type="component" value="Unassembled WGS sequence"/>
</dbReference>
<dbReference type="EMBL" id="JAIFTL010000013">
    <property type="protein sequence ID" value="KAG9326841.1"/>
    <property type="molecule type" value="Genomic_DNA"/>
</dbReference>
<dbReference type="CDD" id="cd23701">
    <property type="entry name" value="At1g26750"/>
    <property type="match status" value="1"/>
</dbReference>
<dbReference type="GO" id="GO:0003700">
    <property type="term" value="F:DNA-binding transcription factor activity"/>
    <property type="evidence" value="ECO:0007669"/>
    <property type="project" value="InterPro"/>
</dbReference>
<comment type="subcellular location">
    <subcellularLocation>
        <location evidence="1">Mitochondrion</location>
    </subcellularLocation>
</comment>
<evidence type="ECO:0000256" key="2">
    <source>
        <dbReference type="ARBA" id="ARBA00009864"/>
    </source>
</evidence>
<evidence type="ECO:0000256" key="8">
    <source>
        <dbReference type="SAM" id="MobiDB-lite"/>
    </source>
</evidence>
<feature type="compositionally biased region" description="Polar residues" evidence="8">
    <location>
        <begin position="343"/>
        <end position="356"/>
    </location>
</feature>
<feature type="compositionally biased region" description="Basic residues" evidence="8">
    <location>
        <begin position="333"/>
        <end position="342"/>
    </location>
</feature>
<accession>A0A9P8D192</accession>
<keyword evidence="3" id="KW-0689">Ribosomal protein</keyword>
<feature type="compositionally biased region" description="Low complexity" evidence="8">
    <location>
        <begin position="93"/>
        <end position="106"/>
    </location>
</feature>
<reference evidence="10" key="1">
    <citation type="submission" date="2021-07" db="EMBL/GenBank/DDBJ databases">
        <title>Draft genome of Mortierella alpina, strain LL118, isolated from an aspen leaf litter sample.</title>
        <authorList>
            <person name="Yang S."/>
            <person name="Vinatzer B.A."/>
        </authorList>
    </citation>
    <scope>NUCLEOTIDE SEQUENCE</scope>
    <source>
        <strain evidence="10">LL118</strain>
    </source>
</reference>
<feature type="region of interest" description="Disordered" evidence="8">
    <location>
        <begin position="1"/>
        <end position="61"/>
    </location>
</feature>
<feature type="compositionally biased region" description="Polar residues" evidence="8">
    <location>
        <begin position="432"/>
        <end position="444"/>
    </location>
</feature>
<feature type="domain" description="BZIP" evidence="9">
    <location>
        <begin position="225"/>
        <end position="284"/>
    </location>
</feature>
<feature type="region of interest" description="Disordered" evidence="8">
    <location>
        <begin position="300"/>
        <end position="360"/>
    </location>
</feature>
<dbReference type="GO" id="GO:0005763">
    <property type="term" value="C:mitochondrial small ribosomal subunit"/>
    <property type="evidence" value="ECO:0007669"/>
    <property type="project" value="InterPro"/>
</dbReference>
<dbReference type="SUPFAM" id="SSF57959">
    <property type="entry name" value="Leucine zipper domain"/>
    <property type="match status" value="1"/>
</dbReference>
<evidence type="ECO:0000313" key="10">
    <source>
        <dbReference type="EMBL" id="KAG9326841.1"/>
    </source>
</evidence>
<evidence type="ECO:0000256" key="3">
    <source>
        <dbReference type="ARBA" id="ARBA00022980"/>
    </source>
</evidence>
<feature type="compositionally biased region" description="Low complexity" evidence="8">
    <location>
        <begin position="141"/>
        <end position="162"/>
    </location>
</feature>
<feature type="region of interest" description="Disordered" evidence="8">
    <location>
        <begin position="118"/>
        <end position="241"/>
    </location>
</feature>
<dbReference type="Pfam" id="PF07716">
    <property type="entry name" value="bZIP_2"/>
    <property type="match status" value="1"/>
</dbReference>
<evidence type="ECO:0000256" key="1">
    <source>
        <dbReference type="ARBA" id="ARBA00004173"/>
    </source>
</evidence>
<evidence type="ECO:0000256" key="6">
    <source>
        <dbReference type="ARBA" id="ARBA00035137"/>
    </source>
</evidence>
<feature type="compositionally biased region" description="Polar residues" evidence="8">
    <location>
        <begin position="118"/>
        <end position="127"/>
    </location>
</feature>
<feature type="compositionally biased region" description="Low complexity" evidence="8">
    <location>
        <begin position="45"/>
        <end position="61"/>
    </location>
</feature>
<dbReference type="PROSITE" id="PS00036">
    <property type="entry name" value="BZIP_BASIC"/>
    <property type="match status" value="1"/>
</dbReference>
<keyword evidence="4" id="KW-0496">Mitochondrion</keyword>
<dbReference type="GO" id="GO:0003735">
    <property type="term" value="F:structural constituent of ribosome"/>
    <property type="evidence" value="ECO:0007669"/>
    <property type="project" value="InterPro"/>
</dbReference>
<evidence type="ECO:0000259" key="9">
    <source>
        <dbReference type="PROSITE" id="PS50217"/>
    </source>
</evidence>
<evidence type="ECO:0000256" key="7">
    <source>
        <dbReference type="ARBA" id="ARBA00035421"/>
    </source>
</evidence>
<dbReference type="InterPro" id="IPR059242">
    <property type="entry name" value="mS23_dom"/>
</dbReference>
<protein>
    <recommendedName>
        <fullName evidence="6">Small ribosomal subunit protein mS23</fullName>
    </recommendedName>
    <alternativeName>
        <fullName evidence="7">37S ribosomal protein S25, mitochondrial</fullName>
    </alternativeName>
</protein>
<dbReference type="InterPro" id="IPR016939">
    <property type="entry name" value="Ribosomal_mS23_fun"/>
</dbReference>
<sequence length="591" mass="65720">MLFTDPRAPLSLLERSRQRNPVSGGSTSAGPSQQPTHYDARLGAIFQQPSASESSSFSAATTSIPISPAAARLLRQPLLALEPHHPHSYPGYSSGTTTPLMSPTTMSDFHQLHINPQSSVAPANTASRQEKRTSVRKDSSAKSASASIKPKSSSPSNANQPSPEEDELNQLEAELEEYEQELEENRQAQRKRASSPSSESRMSTLEGDDNSNEDPDQGAKLTAEEDKRRRNTAASARFRHKKRLREQVLEKTAKEMTAKSELLEVRVRELEMEIKWLRGLIVEKDSRMLDVSAPFSTAAASSSSVLSGTSTLSDSLLPGNSVKSEMASGSKAALKKRGRKTQRSYTDPASSPSSHPTMAFKVPPAKVHSYVTKLLKANLIKNPPVWYPAASLAPPSPTFLRERDPSGAHLNAQLPFEKDAEKRLNEEGAAPASSSTHKQLSRSSRSQKHLRWKSERPKTIVYPEDRLRRRFYEDHPWELRRPRCLVESSGDGTRRNWETLLQEGRSIADLTGEDVIQHQLYLMSTGKSEREAYHIATQEFYLHRAQEETEARVAKAQAMAFGLKPRRSAVMNGLKREEEAIRQAELNAPKF</sequence>
<feature type="compositionally biased region" description="Acidic residues" evidence="8">
    <location>
        <begin position="206"/>
        <end position="216"/>
    </location>
</feature>
<feature type="compositionally biased region" description="Low complexity" evidence="8">
    <location>
        <begin position="300"/>
        <end position="317"/>
    </location>
</feature>
<dbReference type="CDD" id="cd14705">
    <property type="entry name" value="bZIP_Zip1"/>
    <property type="match status" value="1"/>
</dbReference>
<dbReference type="Pfam" id="PF13741">
    <property type="entry name" value="MRP-S25"/>
    <property type="match status" value="1"/>
</dbReference>
<feature type="compositionally biased region" description="Acidic residues" evidence="8">
    <location>
        <begin position="163"/>
        <end position="182"/>
    </location>
</feature>
<evidence type="ECO:0000313" key="11">
    <source>
        <dbReference type="Proteomes" id="UP000717515"/>
    </source>
</evidence>
<name>A0A9P8D192_MORAP</name>
<feature type="compositionally biased region" description="Polar residues" evidence="8">
    <location>
        <begin position="19"/>
        <end position="36"/>
    </location>
</feature>
<evidence type="ECO:0000256" key="4">
    <source>
        <dbReference type="ARBA" id="ARBA00023128"/>
    </source>
</evidence>
<feature type="compositionally biased region" description="Low complexity" evidence="8">
    <location>
        <begin position="194"/>
        <end position="203"/>
    </location>
</feature>
<dbReference type="Gene3D" id="1.20.5.170">
    <property type="match status" value="1"/>
</dbReference>
<feature type="region of interest" description="Disordered" evidence="8">
    <location>
        <begin position="426"/>
        <end position="454"/>
    </location>
</feature>
<feature type="compositionally biased region" description="Basic and acidic residues" evidence="8">
    <location>
        <begin position="128"/>
        <end position="140"/>
    </location>
</feature>
<organism evidence="10 11">
    <name type="scientific">Mortierella alpina</name>
    <name type="common">Oleaginous fungus</name>
    <name type="synonym">Mortierella renispora</name>
    <dbReference type="NCBI Taxonomy" id="64518"/>
    <lineage>
        <taxon>Eukaryota</taxon>
        <taxon>Fungi</taxon>
        <taxon>Fungi incertae sedis</taxon>
        <taxon>Mucoromycota</taxon>
        <taxon>Mortierellomycotina</taxon>
        <taxon>Mortierellomycetes</taxon>
        <taxon>Mortierellales</taxon>
        <taxon>Mortierellaceae</taxon>
        <taxon>Mortierella</taxon>
    </lineage>
</organism>
<dbReference type="InterPro" id="IPR046347">
    <property type="entry name" value="bZIP_sf"/>
</dbReference>
<comment type="similarity">
    <text evidence="2">Belongs to the mitochondrion-specific ribosomal protein mS23 family.</text>
</comment>
<feature type="region of interest" description="Disordered" evidence="8">
    <location>
        <begin position="85"/>
        <end position="106"/>
    </location>
</feature>
<dbReference type="PANTHER" id="PTHR37799:SF1">
    <property type="entry name" value="SMALL RIBOSOMAL SUBUNIT PROTEIN MS23"/>
    <property type="match status" value="1"/>
</dbReference>
<evidence type="ECO:0000256" key="5">
    <source>
        <dbReference type="ARBA" id="ARBA00023274"/>
    </source>
</evidence>
<dbReference type="AlphaFoldDB" id="A0A9P8D192"/>
<comment type="caution">
    <text evidence="10">The sequence shown here is derived from an EMBL/GenBank/DDBJ whole genome shotgun (WGS) entry which is preliminary data.</text>
</comment>